<dbReference type="AlphaFoldDB" id="A0A226D1S1"/>
<feature type="transmembrane region" description="Helical" evidence="1">
    <location>
        <begin position="680"/>
        <end position="700"/>
    </location>
</feature>
<protein>
    <submittedName>
        <fullName evidence="3">Uncharacterized protein</fullName>
    </submittedName>
</protein>
<sequence>MILNLKFTIFILHFGSSCTISNCKVLGLTSFYNTFSSCLSMFGSPTSNSLFSLDDINLWSAAQVVKPTLIFTKVDNFSLLKIIPYFYSDVKHSLTSKSSCYVQYIVGNHGTTGKSVPVDKEGLYAYQQFLQDVLAILPISFKFRVIPLLREEYSSWLSKAKNGGRERIIDFWADFSKTFLIPQRTMEEDTPKCKKLVMICYTCTRQYHPVALLTEEVNQPKLPRELTKFIEAVIHIEESEYLISLFHIRHTFQVMRTHDTCKTIPDRLHLVKKCLLDLHEAGILDTFNPEPLSNLFFSWAPNVLKLIPYEHMAAFFILPDLLGLLNATGDLPSWQARIWVSIPEHGEIPKPYETDRRYTVLSGRVEYNFLTCDGVQEILSYKMYTNPFDEYIWVAVGISLVSLGCLIGAPSGGKTVENVFNFGATLLEQSSSLKSGGREELLGVNIITKGVLVLWGISCIILVNGYKATFTTEIVSPFQTSSKYQKFNDIANFTYFFSIPKWIYEIYEKPLMSPNPLPDPLYFLSGWLKSPICWQKDFAMAMSNQENGVCGKCEALTFSHPEHFWGNLSHPKCKGRVYVDTRVNVENTLRYTGKVSHFKKGKEPVAGSYTGWSMGHFRSGHMFLVYGKRIQIFMSSGIHSYWANLYRMFVRDESFQDFDTDKRSGFGKYPVQKLGLDSNVLSSFYILIALCALSLGVCIVERLTPMYTKVEFVSLKKTLFSKMRFWF</sequence>
<gene>
    <name evidence="3" type="ORF">Fcan01_26372</name>
</gene>
<evidence type="ECO:0000313" key="3">
    <source>
        <dbReference type="EMBL" id="OXA38758.1"/>
    </source>
</evidence>
<keyword evidence="1" id="KW-0812">Transmembrane</keyword>
<comment type="caution">
    <text evidence="3">The sequence shown here is derived from an EMBL/GenBank/DDBJ whole genome shotgun (WGS) entry which is preliminary data.</text>
</comment>
<keyword evidence="4" id="KW-1185">Reference proteome</keyword>
<evidence type="ECO:0000256" key="1">
    <source>
        <dbReference type="SAM" id="Phobius"/>
    </source>
</evidence>
<organism evidence="3 4">
    <name type="scientific">Folsomia candida</name>
    <name type="common">Springtail</name>
    <dbReference type="NCBI Taxonomy" id="158441"/>
    <lineage>
        <taxon>Eukaryota</taxon>
        <taxon>Metazoa</taxon>
        <taxon>Ecdysozoa</taxon>
        <taxon>Arthropoda</taxon>
        <taxon>Hexapoda</taxon>
        <taxon>Collembola</taxon>
        <taxon>Entomobryomorpha</taxon>
        <taxon>Isotomoidea</taxon>
        <taxon>Isotomidae</taxon>
        <taxon>Proisotominae</taxon>
        <taxon>Folsomia</taxon>
    </lineage>
</organism>
<name>A0A226D1S1_FOLCA</name>
<dbReference type="PROSITE" id="PS51257">
    <property type="entry name" value="PROKAR_LIPOPROTEIN"/>
    <property type="match status" value="1"/>
</dbReference>
<feature type="signal peptide" evidence="2">
    <location>
        <begin position="1"/>
        <end position="17"/>
    </location>
</feature>
<keyword evidence="1" id="KW-1133">Transmembrane helix</keyword>
<dbReference type="EMBL" id="LNIX01000043">
    <property type="protein sequence ID" value="OXA38758.1"/>
    <property type="molecule type" value="Genomic_DNA"/>
</dbReference>
<evidence type="ECO:0000313" key="4">
    <source>
        <dbReference type="Proteomes" id="UP000198287"/>
    </source>
</evidence>
<feature type="chain" id="PRO_5012420579" evidence="2">
    <location>
        <begin position="18"/>
        <end position="727"/>
    </location>
</feature>
<accession>A0A226D1S1</accession>
<reference evidence="3 4" key="1">
    <citation type="submission" date="2015-12" db="EMBL/GenBank/DDBJ databases">
        <title>The genome of Folsomia candida.</title>
        <authorList>
            <person name="Faddeeva A."/>
            <person name="Derks M.F."/>
            <person name="Anvar Y."/>
            <person name="Smit S."/>
            <person name="Van Straalen N."/>
            <person name="Roelofs D."/>
        </authorList>
    </citation>
    <scope>NUCLEOTIDE SEQUENCE [LARGE SCALE GENOMIC DNA]</scope>
    <source>
        <strain evidence="3 4">VU population</strain>
        <tissue evidence="3">Whole body</tissue>
    </source>
</reference>
<keyword evidence="1" id="KW-0472">Membrane</keyword>
<dbReference type="Proteomes" id="UP000198287">
    <property type="component" value="Unassembled WGS sequence"/>
</dbReference>
<proteinExistence type="predicted"/>
<feature type="transmembrane region" description="Helical" evidence="1">
    <location>
        <begin position="441"/>
        <end position="463"/>
    </location>
</feature>
<feature type="transmembrane region" description="Helical" evidence="1">
    <location>
        <begin position="391"/>
        <end position="409"/>
    </location>
</feature>
<keyword evidence="2" id="KW-0732">Signal</keyword>
<evidence type="ECO:0000256" key="2">
    <source>
        <dbReference type="SAM" id="SignalP"/>
    </source>
</evidence>